<dbReference type="AlphaFoldDB" id="A0A6A6ES42"/>
<dbReference type="PANTHER" id="PTHR28108">
    <property type="entry name" value="SWR1-COMPLEX PROTEIN 3"/>
    <property type="match status" value="1"/>
</dbReference>
<keyword evidence="2" id="KW-1133">Transmembrane helix</keyword>
<feature type="compositionally biased region" description="Gly residues" evidence="1">
    <location>
        <begin position="118"/>
        <end position="136"/>
    </location>
</feature>
<evidence type="ECO:0000313" key="4">
    <source>
        <dbReference type="Proteomes" id="UP000800200"/>
    </source>
</evidence>
<dbReference type="GO" id="GO:0000812">
    <property type="term" value="C:Swr1 complex"/>
    <property type="evidence" value="ECO:0007669"/>
    <property type="project" value="InterPro"/>
</dbReference>
<feature type="compositionally biased region" description="Basic and acidic residues" evidence="1">
    <location>
        <begin position="219"/>
        <end position="310"/>
    </location>
</feature>
<feature type="compositionally biased region" description="Pro residues" evidence="1">
    <location>
        <begin position="184"/>
        <end position="193"/>
    </location>
</feature>
<keyword evidence="2" id="KW-0472">Membrane</keyword>
<dbReference type="EMBL" id="ML994610">
    <property type="protein sequence ID" value="KAF2194957.1"/>
    <property type="molecule type" value="Genomic_DNA"/>
</dbReference>
<protein>
    <submittedName>
        <fullName evidence="3">Uncharacterized protein</fullName>
    </submittedName>
</protein>
<proteinExistence type="predicted"/>
<evidence type="ECO:0000256" key="2">
    <source>
        <dbReference type="SAM" id="Phobius"/>
    </source>
</evidence>
<name>A0A6A6ES42_9PEZI</name>
<dbReference type="Proteomes" id="UP000800200">
    <property type="component" value="Unassembled WGS sequence"/>
</dbReference>
<accession>A0A6A6ES42</accession>
<feature type="transmembrane region" description="Helical" evidence="2">
    <location>
        <begin position="84"/>
        <end position="108"/>
    </location>
</feature>
<organism evidence="3 4">
    <name type="scientific">Zopfia rhizophila CBS 207.26</name>
    <dbReference type="NCBI Taxonomy" id="1314779"/>
    <lineage>
        <taxon>Eukaryota</taxon>
        <taxon>Fungi</taxon>
        <taxon>Dikarya</taxon>
        <taxon>Ascomycota</taxon>
        <taxon>Pezizomycotina</taxon>
        <taxon>Dothideomycetes</taxon>
        <taxon>Dothideomycetes incertae sedis</taxon>
        <taxon>Zopfiaceae</taxon>
        <taxon>Zopfia</taxon>
    </lineage>
</organism>
<feature type="transmembrane region" description="Helical" evidence="2">
    <location>
        <begin position="54"/>
        <end position="72"/>
    </location>
</feature>
<dbReference type="SUPFAM" id="SSF81995">
    <property type="entry name" value="beta-sandwich domain of Sec23/24"/>
    <property type="match status" value="1"/>
</dbReference>
<feature type="compositionally biased region" description="Basic and acidic residues" evidence="1">
    <location>
        <begin position="463"/>
        <end position="475"/>
    </location>
</feature>
<gene>
    <name evidence="3" type="ORF">K469DRAFT_681345</name>
</gene>
<reference evidence="3" key="1">
    <citation type="journal article" date="2020" name="Stud. Mycol.">
        <title>101 Dothideomycetes genomes: a test case for predicting lifestyles and emergence of pathogens.</title>
        <authorList>
            <person name="Haridas S."/>
            <person name="Albert R."/>
            <person name="Binder M."/>
            <person name="Bloem J."/>
            <person name="Labutti K."/>
            <person name="Salamov A."/>
            <person name="Andreopoulos B."/>
            <person name="Baker S."/>
            <person name="Barry K."/>
            <person name="Bills G."/>
            <person name="Bluhm B."/>
            <person name="Cannon C."/>
            <person name="Castanera R."/>
            <person name="Culley D."/>
            <person name="Daum C."/>
            <person name="Ezra D."/>
            <person name="Gonzalez J."/>
            <person name="Henrissat B."/>
            <person name="Kuo A."/>
            <person name="Liang C."/>
            <person name="Lipzen A."/>
            <person name="Lutzoni F."/>
            <person name="Magnuson J."/>
            <person name="Mondo S."/>
            <person name="Nolan M."/>
            <person name="Ohm R."/>
            <person name="Pangilinan J."/>
            <person name="Park H.-J."/>
            <person name="Ramirez L."/>
            <person name="Alfaro M."/>
            <person name="Sun H."/>
            <person name="Tritt A."/>
            <person name="Yoshinaga Y."/>
            <person name="Zwiers L.-H."/>
            <person name="Turgeon B."/>
            <person name="Goodwin S."/>
            <person name="Spatafora J."/>
            <person name="Crous P."/>
            <person name="Grigoriev I."/>
        </authorList>
    </citation>
    <scope>NUCLEOTIDE SEQUENCE</scope>
    <source>
        <strain evidence="3">CBS 207.26</strain>
    </source>
</reference>
<dbReference type="PANTHER" id="PTHR28108:SF1">
    <property type="entry name" value="SWR1-COMPLEX PROTEIN 3"/>
    <property type="match status" value="1"/>
</dbReference>
<feature type="compositionally biased region" description="Pro residues" evidence="1">
    <location>
        <begin position="1"/>
        <end position="12"/>
    </location>
</feature>
<feature type="region of interest" description="Disordered" evidence="1">
    <location>
        <begin position="1"/>
        <end position="20"/>
    </location>
</feature>
<feature type="compositionally biased region" description="Low complexity" evidence="1">
    <location>
        <begin position="481"/>
        <end position="497"/>
    </location>
</feature>
<feature type="compositionally biased region" description="Polar residues" evidence="1">
    <location>
        <begin position="428"/>
        <end position="447"/>
    </location>
</feature>
<feature type="compositionally biased region" description="Low complexity" evidence="1">
    <location>
        <begin position="203"/>
        <end position="215"/>
    </location>
</feature>
<dbReference type="OrthoDB" id="5421842at2759"/>
<keyword evidence="2" id="KW-0812">Transmembrane</keyword>
<dbReference type="InterPro" id="IPR037651">
    <property type="entry name" value="Swc3"/>
</dbReference>
<sequence length="653" mass="70812">MDGPPPPPPPHGTNPKTTGGTGLPAGNYDIFIIPPHSSGGGFLYLPSLQVQRNSFLAGVASTLAGIAVWKMIEPTVKQWFQTVSTGVASGGNGVVILILIVGIAGWAYGKTTTEGGGFGGSGPGNGPQGGSGGASAGSGYQRAQSPPGGGYPGTGGPPPQGTPGGGHQWNGPPPQSHQHQQHSSPPPPPPPPPPHEHEPPPQSSWSGSQPDPSASAGWEKAREETRKREEERKRAEEAKKRREEEQKRKEEAERQARAKAEKEKWEKMRAREREQRERDARERIAKERLQREKEQREKEARLREAREAEARARIEKEIREKLEAEQKAKAEEEAKKKAAEEKAAAEAKAAKEKAEAEAKAAKEKADAERAERLKAARERAQRDREARLRAEAEKLAAAAGRRSTTYGGIGGGERTDVYARARGPPAPSVTSTHSSPVKATVSATSSPKKPYEKPSAKSYLSTEDAHSFRPYDQPKRPPKVPSHSSAYSESSYAPSQSTARTTPPPSQRGPYSTNDPDKIQIKAVYLFNDLFPKPVAQLVAGIGNVTDGLILKVTSEGLFIDDDVRNVAQREWDVKAWTLKLVETGQRNSNHLLRASIRDAEGKKYVFIIDNSESWKVALGLQRLRKGSQVRSMGVNQMAPGEIARVLNSVPPT</sequence>
<feature type="region of interest" description="Disordered" evidence="1">
    <location>
        <begin position="118"/>
        <end position="310"/>
    </location>
</feature>
<evidence type="ECO:0000313" key="3">
    <source>
        <dbReference type="EMBL" id="KAF2194957.1"/>
    </source>
</evidence>
<evidence type="ECO:0000256" key="1">
    <source>
        <dbReference type="SAM" id="MobiDB-lite"/>
    </source>
</evidence>
<feature type="region of interest" description="Disordered" evidence="1">
    <location>
        <begin position="323"/>
        <end position="515"/>
    </location>
</feature>
<dbReference type="GO" id="GO:0140849">
    <property type="term" value="F:ATP-dependent H2AZ histone chaperone activity"/>
    <property type="evidence" value="ECO:0007669"/>
    <property type="project" value="InterPro"/>
</dbReference>
<feature type="compositionally biased region" description="Basic and acidic residues" evidence="1">
    <location>
        <begin position="323"/>
        <end position="394"/>
    </location>
</feature>
<keyword evidence="4" id="KW-1185">Reference proteome</keyword>